<dbReference type="Proteomes" id="UP001205566">
    <property type="component" value="Unassembled WGS sequence"/>
</dbReference>
<keyword evidence="6" id="KW-0282">Flagellum</keyword>
<gene>
    <name evidence="6" type="primary">fliT</name>
    <name evidence="6" type="ORF">HXX02_02695</name>
</gene>
<sequence>MKNKLSVGEVALSSPAAILAGYAALLARSSRMLAYVHARDWFNLVEEQTSYAIEVETLANAESEFELNDHERKRKMELLEQILEQDLEIRQRLEQRQNELHELIGTNTRKRDLSRAYGTLIPFNSSPQ</sequence>
<comment type="subcellular location">
    <subcellularLocation>
        <location evidence="1">Cytoplasm</location>
        <location evidence="1">Cytosol</location>
    </subcellularLocation>
</comment>
<protein>
    <recommendedName>
        <fullName evidence="5">Flagellar protein FliT</fullName>
    </recommendedName>
</protein>
<dbReference type="Pfam" id="PF05400">
    <property type="entry name" value="FliT"/>
    <property type="match status" value="1"/>
</dbReference>
<dbReference type="EMBL" id="JACASI010000011">
    <property type="protein sequence ID" value="MCQ3828344.1"/>
    <property type="molecule type" value="Genomic_DNA"/>
</dbReference>
<keyword evidence="2" id="KW-0963">Cytoplasm</keyword>
<dbReference type="InterPro" id="IPR008622">
    <property type="entry name" value="FliT"/>
</dbReference>
<name>A0ABT1P035_9GAMM</name>
<comment type="caution">
    <text evidence="6">The sequence shown here is derived from an EMBL/GenBank/DDBJ whole genome shotgun (WGS) entry which is preliminary data.</text>
</comment>
<evidence type="ECO:0000313" key="6">
    <source>
        <dbReference type="EMBL" id="MCQ3828344.1"/>
    </source>
</evidence>
<evidence type="ECO:0000313" key="7">
    <source>
        <dbReference type="Proteomes" id="UP001205566"/>
    </source>
</evidence>
<accession>A0ABT1P035</accession>
<evidence type="ECO:0000256" key="2">
    <source>
        <dbReference type="ARBA" id="ARBA00022490"/>
    </source>
</evidence>
<evidence type="ECO:0000256" key="1">
    <source>
        <dbReference type="ARBA" id="ARBA00004514"/>
    </source>
</evidence>
<dbReference type="RefSeq" id="WP_255873195.1">
    <property type="nucleotide sequence ID" value="NZ_JACASI010000011.1"/>
</dbReference>
<organism evidence="6 7">
    <name type="scientific">Microbulbifer elongatus</name>
    <dbReference type="NCBI Taxonomy" id="86173"/>
    <lineage>
        <taxon>Bacteria</taxon>
        <taxon>Pseudomonadati</taxon>
        <taxon>Pseudomonadota</taxon>
        <taxon>Gammaproteobacteria</taxon>
        <taxon>Cellvibrionales</taxon>
        <taxon>Microbulbiferaceae</taxon>
        <taxon>Microbulbifer</taxon>
    </lineage>
</organism>
<dbReference type="Gene3D" id="1.20.58.380">
    <property type="entry name" value="Flagellar protein flit"/>
    <property type="match status" value="1"/>
</dbReference>
<evidence type="ECO:0000256" key="5">
    <source>
        <dbReference type="ARBA" id="ARBA00093797"/>
    </source>
</evidence>
<keyword evidence="6" id="KW-0966">Cell projection</keyword>
<evidence type="ECO:0000256" key="4">
    <source>
        <dbReference type="ARBA" id="ARBA00023186"/>
    </source>
</evidence>
<keyword evidence="6" id="KW-0969">Cilium</keyword>
<keyword evidence="3" id="KW-1005">Bacterial flagellum biogenesis</keyword>
<reference evidence="6" key="1">
    <citation type="thesis" date="2020" institute="Technische Universitat Dresden" country="Dresden, Germany">
        <title>The Agarolytic System of Microbulbifer elongatus PORT2, Isolated from Batu Karas, Pangandaran West Java Indonesia.</title>
        <authorList>
            <person name="Anggraeni S.R."/>
        </authorList>
    </citation>
    <scope>NUCLEOTIDE SEQUENCE</scope>
    <source>
        <strain evidence="6">PORT2</strain>
    </source>
</reference>
<keyword evidence="7" id="KW-1185">Reference proteome</keyword>
<keyword evidence="4" id="KW-0143">Chaperone</keyword>
<proteinExistence type="predicted"/>
<evidence type="ECO:0000256" key="3">
    <source>
        <dbReference type="ARBA" id="ARBA00022795"/>
    </source>
</evidence>